<proteinExistence type="predicted"/>
<dbReference type="PANTHER" id="PTHR10622">
    <property type="entry name" value="HET DOMAIN-CONTAINING PROTEIN"/>
    <property type="match status" value="1"/>
</dbReference>
<gene>
    <name evidence="1" type="ORF">QBC47DRAFT_366339</name>
</gene>
<accession>A0AAJ0BKR5</accession>
<dbReference type="EMBL" id="MU839827">
    <property type="protein sequence ID" value="KAK1760070.1"/>
    <property type="molecule type" value="Genomic_DNA"/>
</dbReference>
<reference evidence="1" key="1">
    <citation type="submission" date="2023-06" db="EMBL/GenBank/DDBJ databases">
        <title>Genome-scale phylogeny and comparative genomics of the fungal order Sordariales.</title>
        <authorList>
            <consortium name="Lawrence Berkeley National Laboratory"/>
            <person name="Hensen N."/>
            <person name="Bonometti L."/>
            <person name="Westerberg I."/>
            <person name="Brannstrom I.O."/>
            <person name="Guillou S."/>
            <person name="Cros-Aarteil S."/>
            <person name="Calhoun S."/>
            <person name="Haridas S."/>
            <person name="Kuo A."/>
            <person name="Mondo S."/>
            <person name="Pangilinan J."/>
            <person name="Riley R."/>
            <person name="Labutti K."/>
            <person name="Andreopoulos B."/>
            <person name="Lipzen A."/>
            <person name="Chen C."/>
            <person name="Yanf M."/>
            <person name="Daum C."/>
            <person name="Ng V."/>
            <person name="Clum A."/>
            <person name="Steindorff A."/>
            <person name="Ohm R."/>
            <person name="Martin F."/>
            <person name="Silar P."/>
            <person name="Natvig D."/>
            <person name="Lalanne C."/>
            <person name="Gautier V."/>
            <person name="Ament-Velasquez S.L."/>
            <person name="Kruys A."/>
            <person name="Hutchinson M.I."/>
            <person name="Powell A.J."/>
            <person name="Barry K."/>
            <person name="Miller A.N."/>
            <person name="Grigoriev I.V."/>
            <person name="Debuchy R."/>
            <person name="Gladieux P."/>
            <person name="Thoren M.H."/>
            <person name="Johannesson H."/>
        </authorList>
    </citation>
    <scope>NUCLEOTIDE SEQUENCE</scope>
    <source>
        <strain evidence="1">PSN4</strain>
    </source>
</reference>
<evidence type="ECO:0000313" key="2">
    <source>
        <dbReference type="Proteomes" id="UP001239445"/>
    </source>
</evidence>
<protein>
    <submittedName>
        <fullName evidence="1">Uncharacterized protein</fullName>
    </submittedName>
</protein>
<name>A0AAJ0BKR5_9PEZI</name>
<sequence length="73" mass="8373">MWLINTTNLKLEYFVSCGSVAYAILSHTWGDEEISFHEFQALQPPPPPEMWKSGYRKVAMVCQLAKTYGLNYA</sequence>
<organism evidence="1 2">
    <name type="scientific">Echria macrotheca</name>
    <dbReference type="NCBI Taxonomy" id="438768"/>
    <lineage>
        <taxon>Eukaryota</taxon>
        <taxon>Fungi</taxon>
        <taxon>Dikarya</taxon>
        <taxon>Ascomycota</taxon>
        <taxon>Pezizomycotina</taxon>
        <taxon>Sordariomycetes</taxon>
        <taxon>Sordariomycetidae</taxon>
        <taxon>Sordariales</taxon>
        <taxon>Schizotheciaceae</taxon>
        <taxon>Echria</taxon>
    </lineage>
</organism>
<dbReference type="AlphaFoldDB" id="A0AAJ0BKR5"/>
<comment type="caution">
    <text evidence="1">The sequence shown here is derived from an EMBL/GenBank/DDBJ whole genome shotgun (WGS) entry which is preliminary data.</text>
</comment>
<evidence type="ECO:0000313" key="1">
    <source>
        <dbReference type="EMBL" id="KAK1760070.1"/>
    </source>
</evidence>
<dbReference type="PANTHER" id="PTHR10622:SF12">
    <property type="entry name" value="HET DOMAIN-CONTAINING PROTEIN"/>
    <property type="match status" value="1"/>
</dbReference>
<dbReference type="Proteomes" id="UP001239445">
    <property type="component" value="Unassembled WGS sequence"/>
</dbReference>
<keyword evidence="2" id="KW-1185">Reference proteome</keyword>